<evidence type="ECO:0000313" key="2">
    <source>
        <dbReference type="EMBL" id="MCS4157972.1"/>
    </source>
</evidence>
<dbReference type="Proteomes" id="UP001155110">
    <property type="component" value="Unassembled WGS sequence"/>
</dbReference>
<evidence type="ECO:0000259" key="1">
    <source>
        <dbReference type="Pfam" id="PF00535"/>
    </source>
</evidence>
<dbReference type="GO" id="GO:0016758">
    <property type="term" value="F:hexosyltransferase activity"/>
    <property type="evidence" value="ECO:0007669"/>
    <property type="project" value="UniProtKB-ARBA"/>
</dbReference>
<comment type="caution">
    <text evidence="2">The sequence shown here is derived from an EMBL/GenBank/DDBJ whole genome shotgun (WGS) entry which is preliminary data.</text>
</comment>
<dbReference type="InterPro" id="IPR029044">
    <property type="entry name" value="Nucleotide-diphossugar_trans"/>
</dbReference>
<dbReference type="EMBL" id="JANTZM010000008">
    <property type="protein sequence ID" value="MCS4157972.1"/>
    <property type="molecule type" value="Genomic_DNA"/>
</dbReference>
<gene>
    <name evidence="2" type="ORF">GGP99_001939</name>
</gene>
<organism evidence="2 3">
    <name type="scientific">Salinibacter ruber</name>
    <dbReference type="NCBI Taxonomy" id="146919"/>
    <lineage>
        <taxon>Bacteria</taxon>
        <taxon>Pseudomonadati</taxon>
        <taxon>Rhodothermota</taxon>
        <taxon>Rhodothermia</taxon>
        <taxon>Rhodothermales</taxon>
        <taxon>Salinibacteraceae</taxon>
        <taxon>Salinibacter</taxon>
    </lineage>
</organism>
<feature type="domain" description="Glycosyltransferase 2-like" evidence="1">
    <location>
        <begin position="9"/>
        <end position="129"/>
    </location>
</feature>
<dbReference type="RefSeq" id="WP_259258415.1">
    <property type="nucleotide sequence ID" value="NZ_JANTZM010000008.1"/>
</dbReference>
<proteinExistence type="predicted"/>
<dbReference type="Gene3D" id="3.90.550.10">
    <property type="entry name" value="Spore Coat Polysaccharide Biosynthesis Protein SpsA, Chain A"/>
    <property type="match status" value="1"/>
</dbReference>
<dbReference type="InterPro" id="IPR001173">
    <property type="entry name" value="Glyco_trans_2-like"/>
</dbReference>
<sequence>MTRHRVFGVVTPSYNKSVYIEDAINSVLLQEYDHIKYSIVDGGSKDGSIEIINTYKKNVDKIIIGKDNGQAHAINIGWNSLDADIYTWINADDKLANNALSIINFYDKKNNKKIYYGKCGIINAKGELIDTKDPKQITKEDLLRGKSLPQPSVYISKEIIDEFGFLDESLEYALDWEYFARIISKIGIKNTCYVPHVLSYSRVYDDTKTRKGLSKIGKERRSVLKNSELDVSKKRLYTYLAETYWTQGTYQILYGDAYEATKSALKATYNRPISVLGKLKKIPWIIRKLYHKNDN</sequence>
<dbReference type="PANTHER" id="PTHR22916">
    <property type="entry name" value="GLYCOSYLTRANSFERASE"/>
    <property type="match status" value="1"/>
</dbReference>
<reference evidence="2" key="1">
    <citation type="submission" date="2022-08" db="EMBL/GenBank/DDBJ databases">
        <title>Genomic Encyclopedia of Type Strains, Phase V (KMG-V): Genome sequencing to study the core and pangenomes of soil and plant-associated prokaryotes.</title>
        <authorList>
            <person name="Whitman W."/>
        </authorList>
    </citation>
    <scope>NUCLEOTIDE SEQUENCE</scope>
    <source>
        <strain evidence="2">SP3002</strain>
    </source>
</reference>
<dbReference type="Pfam" id="PF00535">
    <property type="entry name" value="Glycos_transf_2"/>
    <property type="match status" value="1"/>
</dbReference>
<dbReference type="SUPFAM" id="SSF53448">
    <property type="entry name" value="Nucleotide-diphospho-sugar transferases"/>
    <property type="match status" value="1"/>
</dbReference>
<dbReference type="AlphaFoldDB" id="A0AAW5P832"/>
<dbReference type="PANTHER" id="PTHR22916:SF65">
    <property type="entry name" value="SLR1065 PROTEIN"/>
    <property type="match status" value="1"/>
</dbReference>
<protein>
    <submittedName>
        <fullName evidence="2">Glycosyltransferase involved in cell wall biosynthesis</fullName>
    </submittedName>
</protein>
<accession>A0AAW5P832</accession>
<name>A0AAW5P832_9BACT</name>
<evidence type="ECO:0000313" key="3">
    <source>
        <dbReference type="Proteomes" id="UP001155110"/>
    </source>
</evidence>